<dbReference type="InterPro" id="IPR005117">
    <property type="entry name" value="NiRdtase/SiRdtase_haem-b_fer"/>
</dbReference>
<dbReference type="SUPFAM" id="SSF103473">
    <property type="entry name" value="MFS general substrate transporter"/>
    <property type="match status" value="1"/>
</dbReference>
<dbReference type="GO" id="GO:0015112">
    <property type="term" value="F:nitrate transmembrane transporter activity"/>
    <property type="evidence" value="ECO:0007669"/>
    <property type="project" value="InterPro"/>
</dbReference>
<feature type="compositionally biased region" description="Basic and acidic residues" evidence="27">
    <location>
        <begin position="264"/>
        <end position="275"/>
    </location>
</feature>
<keyword evidence="20" id="KW-0534">Nitrate assimilation</keyword>
<dbReference type="NCBIfam" id="TIGR02378">
    <property type="entry name" value="nirD_assim_sml"/>
    <property type="match status" value="1"/>
</dbReference>
<keyword evidence="10" id="KW-0349">Heme</keyword>
<dbReference type="InterPro" id="IPR041575">
    <property type="entry name" value="Rubredoxin_C"/>
</dbReference>
<dbReference type="GO" id="GO:0042128">
    <property type="term" value="P:nitrate assimilation"/>
    <property type="evidence" value="ECO:0007669"/>
    <property type="project" value="UniProtKB-KW"/>
</dbReference>
<dbReference type="PROSITE" id="PS50850">
    <property type="entry name" value="MFS"/>
    <property type="match status" value="1"/>
</dbReference>
<keyword evidence="32" id="KW-1185">Reference proteome</keyword>
<evidence type="ECO:0000313" key="32">
    <source>
        <dbReference type="Proteomes" id="UP000789831"/>
    </source>
</evidence>
<dbReference type="SUPFAM" id="SSF51905">
    <property type="entry name" value="FAD/NAD(P)-binding domain"/>
    <property type="match status" value="2"/>
</dbReference>
<keyword evidence="21 28" id="KW-0472">Membrane</keyword>
<dbReference type="Proteomes" id="UP000789831">
    <property type="component" value="Unassembled WGS sequence"/>
</dbReference>
<dbReference type="InterPro" id="IPR041854">
    <property type="entry name" value="BFD-like_2Fe2S-bd_dom_sf"/>
</dbReference>
<keyword evidence="18" id="KW-0408">Iron</keyword>
<dbReference type="Pfam" id="PF03460">
    <property type="entry name" value="NIR_SIR_ferr"/>
    <property type="match status" value="1"/>
</dbReference>
<feature type="domain" description="Rieske" evidence="30">
    <location>
        <begin position="1301"/>
        <end position="1404"/>
    </location>
</feature>
<keyword evidence="16 28" id="KW-1133">Transmembrane helix</keyword>
<evidence type="ECO:0000256" key="28">
    <source>
        <dbReference type="SAM" id="Phobius"/>
    </source>
</evidence>
<dbReference type="GO" id="GO:0050661">
    <property type="term" value="F:NADP binding"/>
    <property type="evidence" value="ECO:0007669"/>
    <property type="project" value="InterPro"/>
</dbReference>
<evidence type="ECO:0000256" key="19">
    <source>
        <dbReference type="ARBA" id="ARBA00023014"/>
    </source>
</evidence>
<dbReference type="Gene3D" id="2.102.10.10">
    <property type="entry name" value="Rieske [2Fe-2S] iron-sulphur domain"/>
    <property type="match status" value="1"/>
</dbReference>
<dbReference type="EC" id="1.7.1.4" evidence="25"/>
<comment type="subcellular location">
    <subcellularLocation>
        <location evidence="4">Membrane</location>
        <topology evidence="4">Multi-pass membrane protein</topology>
    </subcellularLocation>
</comment>
<comment type="cofactor">
    <cofactor evidence="22">
        <name>[2Fe-2S] cluster</name>
        <dbReference type="ChEBI" id="CHEBI:190135"/>
    </cofactor>
</comment>
<evidence type="ECO:0000256" key="17">
    <source>
        <dbReference type="ARBA" id="ARBA00023002"/>
    </source>
</evidence>
<feature type="transmembrane region" description="Helical" evidence="28">
    <location>
        <begin position="99"/>
        <end position="117"/>
    </location>
</feature>
<dbReference type="Pfam" id="PF07690">
    <property type="entry name" value="MFS_1"/>
    <property type="match status" value="1"/>
</dbReference>
<comment type="cofactor">
    <cofactor evidence="1">
        <name>siroheme</name>
        <dbReference type="ChEBI" id="CHEBI:60052"/>
    </cofactor>
</comment>
<feature type="transmembrane region" description="Helical" evidence="28">
    <location>
        <begin position="123"/>
        <end position="144"/>
    </location>
</feature>
<dbReference type="Gene3D" id="3.50.50.60">
    <property type="entry name" value="FAD/NAD(P)-binding domain"/>
    <property type="match status" value="2"/>
</dbReference>
<proteinExistence type="inferred from homology"/>
<evidence type="ECO:0000256" key="15">
    <source>
        <dbReference type="ARBA" id="ARBA00022827"/>
    </source>
</evidence>
<dbReference type="NCBIfam" id="TIGR00886">
    <property type="entry name" value="2A0108"/>
    <property type="match status" value="1"/>
</dbReference>
<accession>A0A9N9ABM2</accession>
<dbReference type="GO" id="GO:0051537">
    <property type="term" value="F:2 iron, 2 sulfur cluster binding"/>
    <property type="evidence" value="ECO:0007669"/>
    <property type="project" value="UniProtKB-KW"/>
</dbReference>
<evidence type="ECO:0000256" key="8">
    <source>
        <dbReference type="ARBA" id="ARBA00022448"/>
    </source>
</evidence>
<comment type="catalytic activity">
    <reaction evidence="23">
        <text>NH4(+) + 3 NAD(+) + 2 H2O = nitrite + 3 NADH + 5 H(+)</text>
        <dbReference type="Rhea" id="RHEA:24628"/>
        <dbReference type="ChEBI" id="CHEBI:15377"/>
        <dbReference type="ChEBI" id="CHEBI:15378"/>
        <dbReference type="ChEBI" id="CHEBI:16301"/>
        <dbReference type="ChEBI" id="CHEBI:28938"/>
        <dbReference type="ChEBI" id="CHEBI:57540"/>
        <dbReference type="ChEBI" id="CHEBI:57945"/>
        <dbReference type="EC" id="1.7.1.4"/>
    </reaction>
</comment>
<dbReference type="PRINTS" id="PR00397">
    <property type="entry name" value="SIROHAEM"/>
</dbReference>
<dbReference type="PROSITE" id="PS51296">
    <property type="entry name" value="RIESKE"/>
    <property type="match status" value="1"/>
</dbReference>
<protein>
    <recommendedName>
        <fullName evidence="26">Nitrite reductase [NAD(P)H]</fullName>
        <ecNumber evidence="25">1.7.1.4</ecNumber>
    </recommendedName>
</protein>
<evidence type="ECO:0000256" key="12">
    <source>
        <dbReference type="ARBA" id="ARBA00022692"/>
    </source>
</evidence>
<keyword evidence="12 28" id="KW-0812">Transmembrane</keyword>
<dbReference type="SUPFAM" id="SSF56014">
    <property type="entry name" value="Nitrite and sulphite reductase 4Fe-4S domain-like"/>
    <property type="match status" value="1"/>
</dbReference>
<dbReference type="CDD" id="cd19944">
    <property type="entry name" value="NirB_Fer2_BFD-like_2"/>
    <property type="match status" value="1"/>
</dbReference>
<dbReference type="CDD" id="cd19943">
    <property type="entry name" value="NirB_Fer2_BFD-like_1"/>
    <property type="match status" value="1"/>
</dbReference>
<dbReference type="InterPro" id="IPR023753">
    <property type="entry name" value="FAD/NAD-binding_dom"/>
</dbReference>
<dbReference type="InterPro" id="IPR012748">
    <property type="entry name" value="Rieske-like_NirD"/>
</dbReference>
<dbReference type="InterPro" id="IPR006067">
    <property type="entry name" value="NO2/SO3_Rdtase_4Fe4S_dom"/>
</dbReference>
<dbReference type="FunFam" id="1.10.10.1100:FF:000002">
    <property type="entry name" value="Nitrite reductase large subunit"/>
    <property type="match status" value="1"/>
</dbReference>
<comment type="cofactor">
    <cofactor evidence="2">
        <name>[4Fe-4S] cluster</name>
        <dbReference type="ChEBI" id="CHEBI:49883"/>
    </cofactor>
</comment>
<feature type="transmembrane region" description="Helical" evidence="28">
    <location>
        <begin position="426"/>
        <end position="449"/>
    </location>
</feature>
<dbReference type="Gene3D" id="1.10.10.1100">
    <property type="entry name" value="BFD-like [2Fe-2S]-binding domain"/>
    <property type="match status" value="1"/>
</dbReference>
<evidence type="ECO:0000256" key="9">
    <source>
        <dbReference type="ARBA" id="ARBA00022485"/>
    </source>
</evidence>
<evidence type="ECO:0000256" key="20">
    <source>
        <dbReference type="ARBA" id="ARBA00023063"/>
    </source>
</evidence>
<dbReference type="InterPro" id="IPR007419">
    <property type="entry name" value="BFD-like_2Fe2S-bd_dom"/>
</dbReference>
<name>A0A9N9ABM2_9GLOM</name>
<dbReference type="Pfam" id="PF04324">
    <property type="entry name" value="Fer2_BFD"/>
    <property type="match status" value="1"/>
</dbReference>
<evidence type="ECO:0000256" key="7">
    <source>
        <dbReference type="ARBA" id="ARBA00010429"/>
    </source>
</evidence>
<keyword evidence="19" id="KW-0411">Iron-sulfur</keyword>
<reference evidence="31" key="1">
    <citation type="submission" date="2021-06" db="EMBL/GenBank/DDBJ databases">
        <authorList>
            <person name="Kallberg Y."/>
            <person name="Tangrot J."/>
            <person name="Rosling A."/>
        </authorList>
    </citation>
    <scope>NUCLEOTIDE SEQUENCE</scope>
    <source>
        <strain evidence="31">MT106</strain>
    </source>
</reference>
<dbReference type="CDD" id="cd03529">
    <property type="entry name" value="Rieske_NirD"/>
    <property type="match status" value="1"/>
</dbReference>
<dbReference type="Pfam" id="PF18267">
    <property type="entry name" value="Rubredoxin_C"/>
    <property type="match status" value="1"/>
</dbReference>
<comment type="similarity">
    <text evidence="6">Belongs to the major facilitator superfamily. Nitrate/nitrite porter (TC 2.A.1.8) family.</text>
</comment>
<evidence type="ECO:0000256" key="2">
    <source>
        <dbReference type="ARBA" id="ARBA00001966"/>
    </source>
</evidence>
<feature type="transmembrane region" description="Helical" evidence="28">
    <location>
        <begin position="290"/>
        <end position="312"/>
    </location>
</feature>
<evidence type="ECO:0000256" key="24">
    <source>
        <dbReference type="ARBA" id="ARBA00051413"/>
    </source>
</evidence>
<dbReference type="InterPro" id="IPR036922">
    <property type="entry name" value="Rieske_2Fe-2S_sf"/>
</dbReference>
<keyword evidence="17" id="KW-0560">Oxidoreductase</keyword>
<feature type="transmembrane region" description="Helical" evidence="28">
    <location>
        <begin position="33"/>
        <end position="51"/>
    </location>
</feature>
<dbReference type="InterPro" id="IPR006066">
    <property type="entry name" value="NO2/SO3_Rdtase_FeS/sirohaem_BS"/>
</dbReference>
<evidence type="ECO:0000259" key="30">
    <source>
        <dbReference type="PROSITE" id="PS51296"/>
    </source>
</evidence>
<dbReference type="Gene3D" id="3.30.390.30">
    <property type="match status" value="1"/>
</dbReference>
<dbReference type="PANTHER" id="PTHR43809:SF1">
    <property type="entry name" value="NITRITE REDUCTASE (NADH) LARGE SUBUNIT"/>
    <property type="match status" value="1"/>
</dbReference>
<evidence type="ECO:0000256" key="1">
    <source>
        <dbReference type="ARBA" id="ARBA00001929"/>
    </source>
</evidence>
<keyword evidence="11" id="KW-0285">Flavoprotein</keyword>
<evidence type="ECO:0000256" key="11">
    <source>
        <dbReference type="ARBA" id="ARBA00022630"/>
    </source>
</evidence>
<dbReference type="FunFam" id="3.30.413.10:FF:000007">
    <property type="entry name" value="Nitrite reductase [NAD(P)H] large subunit"/>
    <property type="match status" value="1"/>
</dbReference>
<dbReference type="CDD" id="cd17341">
    <property type="entry name" value="MFS_NRT2_like"/>
    <property type="match status" value="1"/>
</dbReference>
<comment type="pathway">
    <text evidence="5">Nitrogen metabolism; nitrate reduction (assimilation).</text>
</comment>
<dbReference type="GO" id="GO:0015980">
    <property type="term" value="P:energy derivation by oxidation of organic compounds"/>
    <property type="evidence" value="ECO:0007669"/>
    <property type="project" value="UniProtKB-ARBA"/>
</dbReference>
<evidence type="ECO:0000256" key="10">
    <source>
        <dbReference type="ARBA" id="ARBA00022617"/>
    </source>
</evidence>
<evidence type="ECO:0000256" key="14">
    <source>
        <dbReference type="ARBA" id="ARBA00022723"/>
    </source>
</evidence>
<dbReference type="SUPFAM" id="SSF50022">
    <property type="entry name" value="ISP domain"/>
    <property type="match status" value="1"/>
</dbReference>
<dbReference type="EMBL" id="CAJVPL010000705">
    <property type="protein sequence ID" value="CAG8522956.1"/>
    <property type="molecule type" value="Genomic_DNA"/>
</dbReference>
<dbReference type="GO" id="GO:0016020">
    <property type="term" value="C:membrane"/>
    <property type="evidence" value="ECO:0007669"/>
    <property type="project" value="UniProtKB-SubCell"/>
</dbReference>
<dbReference type="GO" id="GO:0015113">
    <property type="term" value="F:nitrite transmembrane transporter activity"/>
    <property type="evidence" value="ECO:0007669"/>
    <property type="project" value="InterPro"/>
</dbReference>
<feature type="domain" description="Major facilitator superfamily (MFS) profile" evidence="29">
    <location>
        <begin position="33"/>
        <end position="502"/>
    </location>
</feature>
<dbReference type="PROSITE" id="PS51300">
    <property type="entry name" value="NIRD"/>
    <property type="match status" value="1"/>
</dbReference>
<evidence type="ECO:0000313" key="31">
    <source>
        <dbReference type="EMBL" id="CAG8522956.1"/>
    </source>
</evidence>
<dbReference type="InterPro" id="IPR012744">
    <property type="entry name" value="Nitri_red_NirB"/>
</dbReference>
<keyword evidence="13" id="KW-0001">2Fe-2S</keyword>
<dbReference type="InterPro" id="IPR017941">
    <property type="entry name" value="Rieske_2Fe-2S"/>
</dbReference>
<sequence>MINLFAKPLPVDESTSKADGINIFSIARPYMRAFHFAWISFCVAFTGWFAVPPLMPTIRKELKLTPSQVNDSNIAAVSSTILFRLLVGPFCDRLGPRRVMATVLLLGAIPIGLAGLANSATDLITIRFFIGILGASFVPCQFWTTQMFSSRTVGSANALVGGWGNMGAGVTSLIMPQIFSLFVLFGLTNSQAWRVAFVVPVVFLVVVGVCILLFSDDCPQGHWSNHWVEKKIETENIAEKKQDNPVTSIAEKKQDNPGTTIAEKNQENVDVDSEKQTTQQNTRRPTNKEFLMAITNYNVVILMFMYACSFGLEIAVDNVIGLFFIDQFGLNQSFGGLVAALFGLMNFFSRPSGGFISDATNARAGIRGRLITQFCVLFCEGLFLIIFRFTSNTLTGSLIVLVFFSYFTQACAGTTFGIVPFVDPPIVGAISGLVGAGGNVGGLVLTVIFKAYEKDMPIAFMFFQDHVREHLSLTPPAYLFRLPVAYNRVGLTQYFTHRSDERLLMQPEAWYNENNVTLYTKDKVTLIDKVNRVVHSARGNKVSYDVCVIATGSSPFVPPVENISAKGCFVYRTIDDLEDIIAYSAKVKRGAVIGGGLLGLEAAKALLDLGLKTYIVERNPHLMRRQIDKEGGAMLLREIEKLSLKVVLGIGPKKILLDGDGAVKGILYENDEVEDLEMVVVAAGIRPRDELAKESGISVHARGGVFVDDYLRTNDPNIFAIGEVVLHAGVVYGLVAPGYDMADIVAANLAIPGSNRRFLGGDCSAKLKLLGVHVASFGDYFAEDDIAMPLIYKDPFGFIYKKYVFTKDGKHLLGGIMVGDTDDYAKLHALCKSKKPLTIAPGELILGVKSGDADGADDLPDEAQVCSCNNVSKGQVREAVREDKCRSIGEIKSCTKAGTGCGGCLPIVQEIFAAEMKACGQKVTQALCPHFELTRVELFQVIKIKKLKDFKQIINAVGRKGSYGCEVCKPAVASIIASLWNDHILDHATIQDTNDRLLANIQRGGSYSVVPRVAGGEITPEKLIVLGEVAKKYNLYTKITGGQRIDLFGAAKQDLPDIWEQLVDNGFESGHAYGKALRTVKSCVGSTWCRYGIGDSVGFAIRIENRYKGIRAPHKIKGAVSGCIRECAEAQGKDFGLIATDKGYNVYVCGNGGSKPKHAVLLAKDVHEDLCIKYLDRFMMYYIHTADKLTRTARWLEKMEGGIEYLRRVIIDDHLGICAELEEDMARLLDTYQCEWTSVVKDPARRTQFKQFANTEDTQPSIEFIAERGQRRPADWPKEFPISESAELYKAAGTQGTSKSWFKLSPVDSFPLDGGEVIKYGDVQIAVFNTHSRTKWYATQNMCPHKRAFVLSQGLVGDDENGTIKVSCPMHKKNFALETGECISDNELKIMTFDVKIEDNHVWLHLPPTEELDRILGTKKWMVNKNHIKKERKSSVVRLGSTVEVGCGSGGCGDNKLEW</sequence>
<evidence type="ECO:0000259" key="29">
    <source>
        <dbReference type="PROSITE" id="PS50850"/>
    </source>
</evidence>
<dbReference type="InterPro" id="IPR036188">
    <property type="entry name" value="FAD/NAD-bd_sf"/>
</dbReference>
<keyword evidence="15" id="KW-0274">FAD</keyword>
<dbReference type="PRINTS" id="PR00411">
    <property type="entry name" value="PNDRDTASEI"/>
</dbReference>
<dbReference type="GO" id="GO:0008942">
    <property type="term" value="F:nitrite reductase [NAD(P)H] activity"/>
    <property type="evidence" value="ECO:0007669"/>
    <property type="project" value="UniProtKB-EC"/>
</dbReference>
<dbReference type="GO" id="GO:0050660">
    <property type="term" value="F:flavin adenine dinucleotide binding"/>
    <property type="evidence" value="ECO:0007669"/>
    <property type="project" value="InterPro"/>
</dbReference>
<comment type="catalytic activity">
    <reaction evidence="24">
        <text>NH4(+) + 3 NADP(+) + 2 H2O = nitrite + 3 NADPH + 5 H(+)</text>
        <dbReference type="Rhea" id="RHEA:24632"/>
        <dbReference type="ChEBI" id="CHEBI:15377"/>
        <dbReference type="ChEBI" id="CHEBI:15378"/>
        <dbReference type="ChEBI" id="CHEBI:16301"/>
        <dbReference type="ChEBI" id="CHEBI:28938"/>
        <dbReference type="ChEBI" id="CHEBI:57783"/>
        <dbReference type="ChEBI" id="CHEBI:58349"/>
        <dbReference type="EC" id="1.7.1.4"/>
    </reaction>
</comment>
<evidence type="ECO:0000256" key="5">
    <source>
        <dbReference type="ARBA" id="ARBA00005096"/>
    </source>
</evidence>
<evidence type="ECO:0000256" key="25">
    <source>
        <dbReference type="ARBA" id="ARBA00066907"/>
    </source>
</evidence>
<evidence type="ECO:0000256" key="13">
    <source>
        <dbReference type="ARBA" id="ARBA00022714"/>
    </source>
</evidence>
<feature type="transmembrane region" description="Helical" evidence="28">
    <location>
        <begin position="193"/>
        <end position="214"/>
    </location>
</feature>
<evidence type="ECO:0000256" key="23">
    <source>
        <dbReference type="ARBA" id="ARBA00050114"/>
    </source>
</evidence>
<evidence type="ECO:0000256" key="22">
    <source>
        <dbReference type="ARBA" id="ARBA00034078"/>
    </source>
</evidence>
<evidence type="ECO:0000256" key="4">
    <source>
        <dbReference type="ARBA" id="ARBA00004141"/>
    </source>
</evidence>
<evidence type="ECO:0000256" key="16">
    <source>
        <dbReference type="ARBA" id="ARBA00022989"/>
    </source>
</evidence>
<dbReference type="GO" id="GO:0051539">
    <property type="term" value="F:4 iron, 4 sulfur cluster binding"/>
    <property type="evidence" value="ECO:0007669"/>
    <property type="project" value="UniProtKB-KW"/>
</dbReference>
<dbReference type="Pfam" id="PF13806">
    <property type="entry name" value="Rieske_2"/>
    <property type="match status" value="1"/>
</dbReference>
<dbReference type="Gene3D" id="3.30.413.10">
    <property type="entry name" value="Sulfite Reductase Hemoprotein, domain 1"/>
    <property type="match status" value="1"/>
</dbReference>
<evidence type="ECO:0000256" key="26">
    <source>
        <dbReference type="ARBA" id="ARBA00070300"/>
    </source>
</evidence>
<dbReference type="InterPro" id="IPR020846">
    <property type="entry name" value="MFS_dom"/>
</dbReference>
<organism evidence="31 32">
    <name type="scientific">Ambispora gerdemannii</name>
    <dbReference type="NCBI Taxonomy" id="144530"/>
    <lineage>
        <taxon>Eukaryota</taxon>
        <taxon>Fungi</taxon>
        <taxon>Fungi incertae sedis</taxon>
        <taxon>Mucoromycota</taxon>
        <taxon>Glomeromycotina</taxon>
        <taxon>Glomeromycetes</taxon>
        <taxon>Archaeosporales</taxon>
        <taxon>Ambisporaceae</taxon>
        <taxon>Ambispora</taxon>
    </lineage>
</organism>
<feature type="transmembrane region" description="Helical" evidence="28">
    <location>
        <begin position="332"/>
        <end position="349"/>
    </location>
</feature>
<comment type="cofactor">
    <cofactor evidence="3">
        <name>FAD</name>
        <dbReference type="ChEBI" id="CHEBI:57692"/>
    </cofactor>
</comment>
<dbReference type="InterPro" id="IPR044772">
    <property type="entry name" value="NO3_transporter"/>
</dbReference>
<feature type="transmembrane region" description="Helical" evidence="28">
    <location>
        <begin position="396"/>
        <end position="419"/>
    </location>
</feature>
<evidence type="ECO:0000256" key="27">
    <source>
        <dbReference type="SAM" id="MobiDB-lite"/>
    </source>
</evidence>
<keyword evidence="9" id="KW-0004">4Fe-4S</keyword>
<dbReference type="InterPro" id="IPR045854">
    <property type="entry name" value="NO2/SO3_Rdtase_4Fe4S_sf"/>
</dbReference>
<dbReference type="Pfam" id="PF07992">
    <property type="entry name" value="Pyr_redox_2"/>
    <property type="match status" value="1"/>
</dbReference>
<dbReference type="GO" id="GO:0046872">
    <property type="term" value="F:metal ion binding"/>
    <property type="evidence" value="ECO:0007669"/>
    <property type="project" value="UniProtKB-KW"/>
</dbReference>
<dbReference type="NCBIfam" id="NF011565">
    <property type="entry name" value="PRK14989.1"/>
    <property type="match status" value="1"/>
</dbReference>
<dbReference type="InterPro" id="IPR036259">
    <property type="entry name" value="MFS_trans_sf"/>
</dbReference>
<comment type="caution">
    <text evidence="31">The sequence shown here is derived from an EMBL/GenBank/DDBJ whole genome shotgun (WGS) entry which is preliminary data.</text>
</comment>
<feature type="transmembrane region" description="Helical" evidence="28">
    <location>
        <begin position="165"/>
        <end position="187"/>
    </location>
</feature>
<dbReference type="InterPro" id="IPR052034">
    <property type="entry name" value="NasD-like"/>
</dbReference>
<evidence type="ECO:0000256" key="21">
    <source>
        <dbReference type="ARBA" id="ARBA00023136"/>
    </source>
</evidence>
<dbReference type="GO" id="GO:0020037">
    <property type="term" value="F:heme binding"/>
    <property type="evidence" value="ECO:0007669"/>
    <property type="project" value="InterPro"/>
</dbReference>
<dbReference type="PROSITE" id="PS00365">
    <property type="entry name" value="NIR_SIR"/>
    <property type="match status" value="1"/>
</dbReference>
<evidence type="ECO:0000256" key="6">
    <source>
        <dbReference type="ARBA" id="ARBA00008432"/>
    </source>
</evidence>
<dbReference type="InterPro" id="IPR011701">
    <property type="entry name" value="MFS"/>
</dbReference>
<dbReference type="InterPro" id="IPR036136">
    <property type="entry name" value="Nit/Sulf_reduc_fer-like_dom_sf"/>
</dbReference>
<gene>
    <name evidence="31" type="ORF">AGERDE_LOCUS5333</name>
</gene>
<evidence type="ECO:0000256" key="3">
    <source>
        <dbReference type="ARBA" id="ARBA00001974"/>
    </source>
</evidence>
<comment type="similarity">
    <text evidence="7">Belongs to the nitrite and sulfite reductase 4Fe-4S domain family.</text>
</comment>
<keyword evidence="14" id="KW-0479">Metal-binding</keyword>
<dbReference type="OrthoDB" id="432169at2759"/>
<dbReference type="SUPFAM" id="SSF55124">
    <property type="entry name" value="Nitrite/Sulfite reductase N-terminal domain-like"/>
    <property type="match status" value="1"/>
</dbReference>
<feature type="region of interest" description="Disordered" evidence="27">
    <location>
        <begin position="243"/>
        <end position="283"/>
    </location>
</feature>
<dbReference type="InterPro" id="IPR004737">
    <property type="entry name" value="NO3_transporter_NarK/NarU-like"/>
</dbReference>
<evidence type="ECO:0000256" key="18">
    <source>
        <dbReference type="ARBA" id="ARBA00023004"/>
    </source>
</evidence>
<dbReference type="InterPro" id="IPR016156">
    <property type="entry name" value="FAD/NAD-linked_Rdtase_dimer_sf"/>
</dbReference>
<dbReference type="Gene3D" id="1.20.1250.20">
    <property type="entry name" value="MFS general substrate transporter like domains"/>
    <property type="match status" value="2"/>
</dbReference>
<dbReference type="NCBIfam" id="TIGR02374">
    <property type="entry name" value="nitri_red_nirB"/>
    <property type="match status" value="1"/>
</dbReference>
<keyword evidence="8" id="KW-0813">Transport</keyword>
<feature type="transmembrane region" description="Helical" evidence="28">
    <location>
        <begin position="370"/>
        <end position="390"/>
    </location>
</feature>
<dbReference type="Pfam" id="PF01077">
    <property type="entry name" value="NIR_SIR"/>
    <property type="match status" value="1"/>
</dbReference>
<dbReference type="PANTHER" id="PTHR43809">
    <property type="entry name" value="NITRITE REDUCTASE (NADH) LARGE SUBUNIT"/>
    <property type="match status" value="1"/>
</dbReference>